<sequence>MQMKEVRSVLHAIFRCLLKRLDERELGRRGGLRQGKTCRLIHISNFADRFHRALWMMGNSSISLEQVHSLSTSRKKITCPEGTGIIFGFEFSPNFAGKRQILSLIFAGTRQMASAVDGF</sequence>
<evidence type="ECO:0000313" key="2">
    <source>
        <dbReference type="Proteomes" id="UP000518315"/>
    </source>
</evidence>
<proteinExistence type="predicted"/>
<keyword evidence="2" id="KW-1185">Reference proteome</keyword>
<name>A0A7W5G3D3_9HYPH</name>
<dbReference type="EMBL" id="JACHXH010000029">
    <property type="protein sequence ID" value="MBB3138171.1"/>
    <property type="molecule type" value="Genomic_DNA"/>
</dbReference>
<dbReference type="Proteomes" id="UP000518315">
    <property type="component" value="Unassembled WGS sequence"/>
</dbReference>
<protein>
    <submittedName>
        <fullName evidence="1">Uncharacterized protein</fullName>
    </submittedName>
</protein>
<dbReference type="RefSeq" id="WP_245438593.1">
    <property type="nucleotide sequence ID" value="NZ_JACHXH010000029.1"/>
</dbReference>
<dbReference type="AlphaFoldDB" id="A0A7W5G3D3"/>
<accession>A0A7W5G3D3</accession>
<comment type="caution">
    <text evidence="1">The sequence shown here is derived from an EMBL/GenBank/DDBJ whole genome shotgun (WGS) entry which is preliminary data.</text>
</comment>
<evidence type="ECO:0000313" key="1">
    <source>
        <dbReference type="EMBL" id="MBB3138171.1"/>
    </source>
</evidence>
<reference evidence="1 2" key="1">
    <citation type="submission" date="2020-08" db="EMBL/GenBank/DDBJ databases">
        <title>Genomic Encyclopedia of Type Strains, Phase III (KMG-III): the genomes of soil and plant-associated and newly described type strains.</title>
        <authorList>
            <person name="Whitman W."/>
        </authorList>
    </citation>
    <scope>NUCLEOTIDE SEQUENCE [LARGE SCALE GENOMIC DNA]</scope>
    <source>
        <strain evidence="1 2">CECT 4113</strain>
    </source>
</reference>
<gene>
    <name evidence="1" type="ORF">FHS26_005949</name>
</gene>
<organism evidence="1 2">
    <name type="scientific">Rhizobium pisi</name>
    <dbReference type="NCBI Taxonomy" id="574561"/>
    <lineage>
        <taxon>Bacteria</taxon>
        <taxon>Pseudomonadati</taxon>
        <taxon>Pseudomonadota</taxon>
        <taxon>Alphaproteobacteria</taxon>
        <taxon>Hyphomicrobiales</taxon>
        <taxon>Rhizobiaceae</taxon>
        <taxon>Rhizobium/Agrobacterium group</taxon>
        <taxon>Rhizobium</taxon>
    </lineage>
</organism>